<accession>A0ABZ0SH71</accession>
<evidence type="ECO:0000313" key="3">
    <source>
        <dbReference type="EMBL" id="WPR88541.1"/>
    </source>
</evidence>
<sequence>MHAVTAAISRFAEATPTPSPSPTDVDPNAVTPGVAGFVLIAILAVVVVFLVWDMMRRIRRGRYRAEVREELDAEQLAAEQADIAERKTDVDDQDVDPGRN</sequence>
<dbReference type="RefSeq" id="WP_320941260.1">
    <property type="nucleotide sequence ID" value="NZ_BAABEU010000006.1"/>
</dbReference>
<proteinExistence type="predicted"/>
<feature type="compositionally biased region" description="Basic and acidic residues" evidence="1">
    <location>
        <begin position="83"/>
        <end position="100"/>
    </location>
</feature>
<evidence type="ECO:0000256" key="1">
    <source>
        <dbReference type="SAM" id="MobiDB-lite"/>
    </source>
</evidence>
<feature type="region of interest" description="Disordered" evidence="1">
    <location>
        <begin position="79"/>
        <end position="100"/>
    </location>
</feature>
<keyword evidence="2" id="KW-0472">Membrane</keyword>
<evidence type="ECO:0000256" key="2">
    <source>
        <dbReference type="SAM" id="Phobius"/>
    </source>
</evidence>
<protein>
    <recommendedName>
        <fullName evidence="5">DUF4229 domain-containing protein</fullName>
    </recommendedName>
</protein>
<keyword evidence="2" id="KW-0812">Transmembrane</keyword>
<feature type="region of interest" description="Disordered" evidence="1">
    <location>
        <begin position="1"/>
        <end position="27"/>
    </location>
</feature>
<keyword evidence="4" id="KW-1185">Reference proteome</keyword>
<evidence type="ECO:0000313" key="4">
    <source>
        <dbReference type="Proteomes" id="UP001323798"/>
    </source>
</evidence>
<feature type="transmembrane region" description="Helical" evidence="2">
    <location>
        <begin position="30"/>
        <end position="52"/>
    </location>
</feature>
<name>A0ABZ0SH71_9MICO</name>
<evidence type="ECO:0008006" key="5">
    <source>
        <dbReference type="Google" id="ProtNLM"/>
    </source>
</evidence>
<gene>
    <name evidence="3" type="ORF">SM116_12240</name>
</gene>
<keyword evidence="2" id="KW-1133">Transmembrane helix</keyword>
<dbReference type="Proteomes" id="UP001323798">
    <property type="component" value="Chromosome"/>
</dbReference>
<reference evidence="3 4" key="1">
    <citation type="submission" date="2023-11" db="EMBL/GenBank/DDBJ databases">
        <title>Genome sequence of Microbacterium rhizosphaerae KACC 19337.</title>
        <authorList>
            <person name="Choi H."/>
            <person name="Kim S."/>
            <person name="Kim Y."/>
            <person name="Kwon S.-W."/>
            <person name="Heo J."/>
        </authorList>
    </citation>
    <scope>NUCLEOTIDE SEQUENCE [LARGE SCALE GENOMIC DNA]</scope>
    <source>
        <strain evidence="3 4">KACC 19337</strain>
    </source>
</reference>
<organism evidence="3 4">
    <name type="scientific">Microbacterium rhizosphaerae</name>
    <dbReference type="NCBI Taxonomy" id="1678237"/>
    <lineage>
        <taxon>Bacteria</taxon>
        <taxon>Bacillati</taxon>
        <taxon>Actinomycetota</taxon>
        <taxon>Actinomycetes</taxon>
        <taxon>Micrococcales</taxon>
        <taxon>Microbacteriaceae</taxon>
        <taxon>Microbacterium</taxon>
    </lineage>
</organism>
<dbReference type="EMBL" id="CP139368">
    <property type="protein sequence ID" value="WPR88541.1"/>
    <property type="molecule type" value="Genomic_DNA"/>
</dbReference>